<sequence length="101" mass="11078">MRNPPKLDPELLRACYLSGQMTEAQWQEHIANGDVEELAGAKDDGASISPLEAAMILGKEAMLVRARQFMDKHPELSVGDLMVEFALLEAELLIASKNRAA</sequence>
<evidence type="ECO:0000313" key="2">
    <source>
        <dbReference type="Proteomes" id="UP000237682"/>
    </source>
</evidence>
<evidence type="ECO:0000313" key="1">
    <source>
        <dbReference type="EMBL" id="PRH85709.1"/>
    </source>
</evidence>
<dbReference type="AlphaFoldDB" id="A0A2S9Q8N5"/>
<keyword evidence="2" id="KW-1185">Reference proteome</keyword>
<dbReference type="EMBL" id="PUEJ01000007">
    <property type="protein sequence ID" value="PRH85709.1"/>
    <property type="molecule type" value="Genomic_DNA"/>
</dbReference>
<dbReference type="Proteomes" id="UP000237682">
    <property type="component" value="Unassembled WGS sequence"/>
</dbReference>
<gene>
    <name evidence="1" type="ORF">C5L14_19290</name>
</gene>
<organism evidence="1 2">
    <name type="scientific">Labrys okinawensis</name>
    <dbReference type="NCBI Taxonomy" id="346911"/>
    <lineage>
        <taxon>Bacteria</taxon>
        <taxon>Pseudomonadati</taxon>
        <taxon>Pseudomonadota</taxon>
        <taxon>Alphaproteobacteria</taxon>
        <taxon>Hyphomicrobiales</taxon>
        <taxon>Xanthobacteraceae</taxon>
        <taxon>Labrys</taxon>
    </lineage>
</organism>
<accession>A0A2S9Q8N5</accession>
<name>A0A2S9Q8N5_9HYPH</name>
<reference evidence="1 2" key="1">
    <citation type="submission" date="2018-02" db="EMBL/GenBank/DDBJ databases">
        <title>Whole genome sequencing of endophytic bacterium.</title>
        <authorList>
            <person name="Eedara R."/>
            <person name="Podile A.R."/>
        </authorList>
    </citation>
    <scope>NUCLEOTIDE SEQUENCE [LARGE SCALE GENOMIC DNA]</scope>
    <source>
        <strain evidence="1 2">RP1T</strain>
    </source>
</reference>
<proteinExistence type="predicted"/>
<comment type="caution">
    <text evidence="1">The sequence shown here is derived from an EMBL/GenBank/DDBJ whole genome shotgun (WGS) entry which is preliminary data.</text>
</comment>
<protein>
    <submittedName>
        <fullName evidence="1">Uncharacterized protein</fullName>
    </submittedName>
</protein>